<dbReference type="InterPro" id="IPR037026">
    <property type="entry name" value="Vgr_OB-fold_dom_sf"/>
</dbReference>
<comment type="subcellular location">
    <subcellularLocation>
        <location evidence="1">Secreted</location>
    </subcellularLocation>
</comment>
<evidence type="ECO:0000313" key="7">
    <source>
        <dbReference type="Proteomes" id="UP000220629"/>
    </source>
</evidence>
<dbReference type="SUPFAM" id="SSF69279">
    <property type="entry name" value="Phage tail proteins"/>
    <property type="match status" value="2"/>
</dbReference>
<reference evidence="7" key="1">
    <citation type="submission" date="2017-09" db="EMBL/GenBank/DDBJ databases">
        <title>FDA dAtabase for Regulatory Grade micrObial Sequences (FDA-ARGOS): Supporting development and validation of Infectious Disease Dx tests.</title>
        <authorList>
            <person name="Minogue T."/>
            <person name="Wolcott M."/>
            <person name="Wasieloski L."/>
            <person name="Aguilar W."/>
            <person name="Moore D."/>
            <person name="Tallon L."/>
            <person name="Sadzewicz L."/>
            <person name="Ott S."/>
            <person name="Zhao X."/>
            <person name="Nagaraj S."/>
            <person name="Vavikolanu K."/>
            <person name="Aluvathingal J."/>
            <person name="Nadendla S."/>
            <person name="Sichtig H."/>
        </authorList>
    </citation>
    <scope>NUCLEOTIDE SEQUENCE [LARGE SCALE GENOMIC DNA]</scope>
    <source>
        <strain evidence="7">FDAARGOS_390</strain>
    </source>
</reference>
<dbReference type="Pfam" id="PF05954">
    <property type="entry name" value="Phage_GPD"/>
    <property type="match status" value="1"/>
</dbReference>
<dbReference type="SUPFAM" id="SSF69349">
    <property type="entry name" value="Phage fibre proteins"/>
    <property type="match status" value="1"/>
</dbReference>
<dbReference type="NCBIfam" id="TIGR03361">
    <property type="entry name" value="VI_Rhs_Vgr"/>
    <property type="match status" value="1"/>
</dbReference>
<evidence type="ECO:0000259" key="4">
    <source>
        <dbReference type="Pfam" id="PF04717"/>
    </source>
</evidence>
<proteinExistence type="inferred from homology"/>
<dbReference type="SUPFAM" id="SSF69255">
    <property type="entry name" value="gp5 N-terminal domain-like"/>
    <property type="match status" value="1"/>
</dbReference>
<keyword evidence="3" id="KW-0964">Secreted</keyword>
<dbReference type="PANTHER" id="PTHR32305">
    <property type="match status" value="1"/>
</dbReference>
<dbReference type="InterPro" id="IPR054030">
    <property type="entry name" value="Gp5_Vgr_C"/>
</dbReference>
<organism evidence="6 7">
    <name type="scientific">Burkholderia gladioli</name>
    <name type="common">Pseudomonas marginata</name>
    <name type="synonym">Phytomonas marginata</name>
    <dbReference type="NCBI Taxonomy" id="28095"/>
    <lineage>
        <taxon>Bacteria</taxon>
        <taxon>Pseudomonadati</taxon>
        <taxon>Pseudomonadota</taxon>
        <taxon>Betaproteobacteria</taxon>
        <taxon>Burkholderiales</taxon>
        <taxon>Burkholderiaceae</taxon>
        <taxon>Burkholderia</taxon>
    </lineage>
</organism>
<dbReference type="InterPro" id="IPR017847">
    <property type="entry name" value="T6SS_RhsGE_Vgr_subset"/>
</dbReference>
<protein>
    <submittedName>
        <fullName evidence="6">Type VI secretion system tip protein VgrG</fullName>
    </submittedName>
</protein>
<dbReference type="EMBL" id="PDDY01000004">
    <property type="protein sequence ID" value="PEH39078.1"/>
    <property type="molecule type" value="Genomic_DNA"/>
</dbReference>
<dbReference type="RefSeq" id="WP_098154326.1">
    <property type="nucleotide sequence ID" value="NZ_CADEQB010000025.1"/>
</dbReference>
<comment type="similarity">
    <text evidence="2">Belongs to the VgrG protein family.</text>
</comment>
<evidence type="ECO:0000256" key="1">
    <source>
        <dbReference type="ARBA" id="ARBA00004613"/>
    </source>
</evidence>
<dbReference type="Gene3D" id="2.30.110.50">
    <property type="match status" value="1"/>
</dbReference>
<accession>A0A2A7S6B0</accession>
<evidence type="ECO:0000313" key="6">
    <source>
        <dbReference type="EMBL" id="PEH39078.1"/>
    </source>
</evidence>
<dbReference type="NCBIfam" id="TIGR01646">
    <property type="entry name" value="vgr_GE"/>
    <property type="match status" value="1"/>
</dbReference>
<gene>
    <name evidence="6" type="ORF">CRM94_32720</name>
</gene>
<dbReference type="AlphaFoldDB" id="A0A2A7S6B0"/>
<evidence type="ECO:0000256" key="3">
    <source>
        <dbReference type="ARBA" id="ARBA00022525"/>
    </source>
</evidence>
<dbReference type="InterPro" id="IPR050708">
    <property type="entry name" value="T6SS_VgrG/RHS"/>
</dbReference>
<feature type="domain" description="Gp5/Type VI secretion system Vgr C-terminal trimerisation" evidence="5">
    <location>
        <begin position="563"/>
        <end position="656"/>
    </location>
</feature>
<dbReference type="InterPro" id="IPR006533">
    <property type="entry name" value="T6SS_Vgr_RhsGE"/>
</dbReference>
<sequence length="706" mass="77012">MSFAPNGGGLLSAIGGSPLPSPLGGLAGSLASGVAGQLGPLAGVASHLDTVQRAMQLAQTGFSLLNRPPSAIAESINGQVAGSSATLTQANRYVTLDTPLGQDVLLVSVAIVDEQVNRLPEIHLDLLSHRNDLKPADLIGQQVKLRLDQQPTQVSLERVTASSGDNYRYFDGYVCSFDRVGNPGSVTQYQMSVVPWFWFLTRSTDCRIFQNQSARDILSTIFTEHGFSDFAFDIRNAQKPLDYVVMYQESYFNFCARLMEQEGLIWTHRYQKDKHILAIGDTNGVFRPIDGLASVPYADSASSEYNGIDQLHEGGRFGVGKVTYRDFNHQTPSSPLMMVQAESLTLTHARLDTTERFEHQSLYDHSDDGNRYARYAIEAEEAQAHRYTGQGYAWRMTAAGSVSVTGHPVAADNQEYVVLQVRHEAVNDYTQHAARLPYRNSFALLPQKVAYRAQRMTAKPLIQGTQSAIVVGPKGEEIHTNGSCVKLHFLWDRRGKCDGSDSMWIRVSQPWAGAGWGAAAIPRIGQEVIVAFNQGDPDNPVIVGRMFNGEQGNPYHGAAGQTMGIKSQTHKGAGSNELLMSDVAGAQMLYLHAQKDMNTVVEDAQTTSVLKGDRTVHVAKGNDATTIHVGDQKTVVAQGKTDYQAPNGTHTIEAKELWIKIGGDAGTKIHMTGDVIEIYKGKSVIHIDADNIKVQAARTDINPDNS</sequence>
<dbReference type="GO" id="GO:0005576">
    <property type="term" value="C:extracellular region"/>
    <property type="evidence" value="ECO:0007669"/>
    <property type="project" value="UniProtKB-SubCell"/>
</dbReference>
<dbReference type="Gene3D" id="4.10.220.110">
    <property type="match status" value="1"/>
</dbReference>
<dbReference type="Proteomes" id="UP000220629">
    <property type="component" value="Unassembled WGS sequence"/>
</dbReference>
<feature type="domain" description="Gp5/Type VI secretion system Vgr protein OB-fold" evidence="4">
    <location>
        <begin position="499"/>
        <end position="547"/>
    </location>
</feature>
<evidence type="ECO:0000256" key="2">
    <source>
        <dbReference type="ARBA" id="ARBA00005558"/>
    </source>
</evidence>
<name>A0A2A7S6B0_BURGA</name>
<dbReference type="Pfam" id="PF22178">
    <property type="entry name" value="Gp5_trimer_C"/>
    <property type="match status" value="1"/>
</dbReference>
<dbReference type="Pfam" id="PF04717">
    <property type="entry name" value="Phage_base_V"/>
    <property type="match status" value="1"/>
</dbReference>
<evidence type="ECO:0000259" key="5">
    <source>
        <dbReference type="Pfam" id="PF22178"/>
    </source>
</evidence>
<dbReference type="InterPro" id="IPR006531">
    <property type="entry name" value="Gp5/Vgr_OB"/>
</dbReference>
<comment type="caution">
    <text evidence="6">The sequence shown here is derived from an EMBL/GenBank/DDBJ whole genome shotgun (WGS) entry which is preliminary data.</text>
</comment>
<dbReference type="Gene3D" id="3.55.50.10">
    <property type="entry name" value="Baseplate protein-like domains"/>
    <property type="match status" value="1"/>
</dbReference>
<dbReference type="PANTHER" id="PTHR32305:SF15">
    <property type="entry name" value="PROTEIN RHSA-RELATED"/>
    <property type="match status" value="1"/>
</dbReference>
<dbReference type="Gene3D" id="2.40.50.230">
    <property type="entry name" value="Gp5 N-terminal domain"/>
    <property type="match status" value="1"/>
</dbReference>